<reference evidence="1 2" key="1">
    <citation type="journal article" date="2015" name="Genome Biol. Evol.">
        <title>Comparative Genomics of Listeria Sensu Lato: Genus-Wide Differences in Evolutionary Dynamics and the Progressive Gain of Complex, Potentially Pathogenicity-Related Traits through Lateral Gene Transfer.</title>
        <authorList>
            <person name="Chiara M."/>
            <person name="Caruso M."/>
            <person name="D'Erchia A.M."/>
            <person name="Manzari C."/>
            <person name="Fraccalvieri R."/>
            <person name="Goffredo E."/>
            <person name="Latorre L."/>
            <person name="Miccolupo A."/>
            <person name="Padalino I."/>
            <person name="Santagada G."/>
            <person name="Chiocco D."/>
            <person name="Pesole G."/>
            <person name="Horner D.S."/>
            <person name="Parisi A."/>
        </authorList>
    </citation>
    <scope>NUCLEOTIDE SEQUENCE [LARGE SCALE GENOMIC DNA]</scope>
    <source>
        <strain evidence="1 2">1991</strain>
    </source>
</reference>
<dbReference type="Proteomes" id="UP000052258">
    <property type="component" value="Unassembled WGS sequence"/>
</dbReference>
<evidence type="ECO:0008006" key="3">
    <source>
        <dbReference type="Google" id="ProtNLM"/>
    </source>
</evidence>
<proteinExistence type="predicted"/>
<dbReference type="EMBL" id="AZHO01000005">
    <property type="protein sequence ID" value="KMT60932.1"/>
    <property type="molecule type" value="Genomic_DNA"/>
</dbReference>
<sequence>MDDLPGEEFDRGIKKWGGFFLSEHSEQIEREKQHFNWKEKMSEEHIERILSDALLHQKVVVIQQKLVDYDLNPFPKEDVEGRIIGMENGEIWLRSEETNVKILFTDIHHISCRKQDAKWYM</sequence>
<gene>
    <name evidence="1" type="ORF">X560_0352</name>
</gene>
<keyword evidence="2" id="KW-1185">Reference proteome</keyword>
<dbReference type="RefSeq" id="WP_007477531.1">
    <property type="nucleotide sequence ID" value="NZ_KQ130610.1"/>
</dbReference>
<evidence type="ECO:0000313" key="2">
    <source>
        <dbReference type="Proteomes" id="UP000052258"/>
    </source>
</evidence>
<comment type="caution">
    <text evidence="1">The sequence shown here is derived from an EMBL/GenBank/DDBJ whole genome shotgun (WGS) entry which is preliminary data.</text>
</comment>
<name>A0A0J8GE10_9LIST</name>
<organism evidence="1 2">
    <name type="scientific">Listeria fleischmannii 1991</name>
    <dbReference type="NCBI Taxonomy" id="1430899"/>
    <lineage>
        <taxon>Bacteria</taxon>
        <taxon>Bacillati</taxon>
        <taxon>Bacillota</taxon>
        <taxon>Bacilli</taxon>
        <taxon>Bacillales</taxon>
        <taxon>Listeriaceae</taxon>
        <taxon>Listeria</taxon>
    </lineage>
</organism>
<evidence type="ECO:0000313" key="1">
    <source>
        <dbReference type="EMBL" id="KMT60932.1"/>
    </source>
</evidence>
<accession>A0A0J8GE10</accession>
<dbReference type="PATRIC" id="fig|1430899.3.peg.356"/>
<dbReference type="AlphaFoldDB" id="A0A0J8GE10"/>
<dbReference type="OrthoDB" id="1644322at2"/>
<protein>
    <recommendedName>
        <fullName evidence="3">YolD-like protein</fullName>
    </recommendedName>
</protein>